<comment type="caution">
    <text evidence="2">The sequence shown here is derived from an EMBL/GenBank/DDBJ whole genome shotgun (WGS) entry which is preliminary data.</text>
</comment>
<feature type="compositionally biased region" description="Polar residues" evidence="1">
    <location>
        <begin position="290"/>
        <end position="299"/>
    </location>
</feature>
<feature type="region of interest" description="Disordered" evidence="1">
    <location>
        <begin position="1"/>
        <end position="59"/>
    </location>
</feature>
<gene>
    <name evidence="2" type="ORF">EC957_011058</name>
</gene>
<dbReference type="Proteomes" id="UP000723463">
    <property type="component" value="Unassembled WGS sequence"/>
</dbReference>
<feature type="compositionally biased region" description="Low complexity" evidence="1">
    <location>
        <begin position="333"/>
        <end position="348"/>
    </location>
</feature>
<evidence type="ECO:0000256" key="1">
    <source>
        <dbReference type="SAM" id="MobiDB-lite"/>
    </source>
</evidence>
<dbReference type="AlphaFoldDB" id="A0A9P6F929"/>
<dbReference type="EMBL" id="JAAAXW010000074">
    <property type="protein sequence ID" value="KAF9545304.1"/>
    <property type="molecule type" value="Genomic_DNA"/>
</dbReference>
<feature type="compositionally biased region" description="Low complexity" evidence="1">
    <location>
        <begin position="359"/>
        <end position="372"/>
    </location>
</feature>
<feature type="region of interest" description="Disordered" evidence="1">
    <location>
        <begin position="68"/>
        <end position="87"/>
    </location>
</feature>
<feature type="region of interest" description="Disordered" evidence="1">
    <location>
        <begin position="270"/>
        <end position="304"/>
    </location>
</feature>
<reference evidence="2" key="1">
    <citation type="journal article" date="2020" name="Fungal Divers.">
        <title>Resolving the Mortierellaceae phylogeny through synthesis of multi-gene phylogenetics and phylogenomics.</title>
        <authorList>
            <person name="Vandepol N."/>
            <person name="Liber J."/>
            <person name="Desiro A."/>
            <person name="Na H."/>
            <person name="Kennedy M."/>
            <person name="Barry K."/>
            <person name="Grigoriev I.V."/>
            <person name="Miller A.N."/>
            <person name="O'Donnell K."/>
            <person name="Stajich J.E."/>
            <person name="Bonito G."/>
        </authorList>
    </citation>
    <scope>NUCLEOTIDE SEQUENCE</scope>
    <source>
        <strain evidence="2">NRRL 2591</strain>
    </source>
</reference>
<proteinExistence type="predicted"/>
<protein>
    <submittedName>
        <fullName evidence="2">Uncharacterized protein</fullName>
    </submittedName>
</protein>
<keyword evidence="3" id="KW-1185">Reference proteome</keyword>
<feature type="compositionally biased region" description="Low complexity" evidence="1">
    <location>
        <begin position="202"/>
        <end position="215"/>
    </location>
</feature>
<evidence type="ECO:0000313" key="2">
    <source>
        <dbReference type="EMBL" id="KAF9545304.1"/>
    </source>
</evidence>
<evidence type="ECO:0000313" key="3">
    <source>
        <dbReference type="Proteomes" id="UP000723463"/>
    </source>
</evidence>
<organism evidence="2 3">
    <name type="scientific">Mortierella hygrophila</name>
    <dbReference type="NCBI Taxonomy" id="979708"/>
    <lineage>
        <taxon>Eukaryota</taxon>
        <taxon>Fungi</taxon>
        <taxon>Fungi incertae sedis</taxon>
        <taxon>Mucoromycota</taxon>
        <taxon>Mortierellomycotina</taxon>
        <taxon>Mortierellomycetes</taxon>
        <taxon>Mortierellales</taxon>
        <taxon>Mortierellaceae</taxon>
        <taxon>Mortierella</taxon>
    </lineage>
</organism>
<sequence length="409" mass="45453">MDNNNNNNAPSTSLQHQQQGEQQQQQQLPQQPQPQLQSQSQRKTNNQRTHLRPLPTAYKIQLHLRKGEPLERRRLTHGLPDPDPYPHVRDQDSYVILRERISAHVARHPDLFWPEDGIPYIKPAESVPQKYYQQMTVENFEEQMAKAWRMEAKRLGDEELIVLNIFVYLKEREPKEPGPPGRPPGRSAAEVAAASVSGAVADGGAIARSPGAPRGPRMRPRLVDGTAGAEAGGAGTVDQEEDRDLYDGGQVVHQVVRLFVRLRLHHRLTAIPPIHPPPVPIDRDHDMEDVNNSDNNLDNPMQDEFDQPRLEELPPQRTYEFYAPSSPSPPPAIAASSPSSAASSSASIHTYPNRPHTLGPQPQHQAQTAQAGQAGGGDDGDFKLINVKINGLVVPIMFDVKSLREAIFS</sequence>
<feature type="compositionally biased region" description="Low complexity" evidence="1">
    <location>
        <begin position="1"/>
        <end position="41"/>
    </location>
</feature>
<feature type="region of interest" description="Disordered" evidence="1">
    <location>
        <begin position="202"/>
        <end position="241"/>
    </location>
</feature>
<accession>A0A9P6F929</accession>
<name>A0A9P6F929_9FUNG</name>
<feature type="region of interest" description="Disordered" evidence="1">
    <location>
        <begin position="319"/>
        <end position="377"/>
    </location>
</feature>